<dbReference type="SUPFAM" id="SSF82199">
    <property type="entry name" value="SET domain"/>
    <property type="match status" value="1"/>
</dbReference>
<accession>A0ABP0JAJ2</accession>
<feature type="domain" description="SET" evidence="2">
    <location>
        <begin position="158"/>
        <end position="309"/>
    </location>
</feature>
<sequence>MSSDDAEGGPEKRARKDTLRLPRGFAQRGDPSAGALRAALLRGAALWHEGLKRSQALQVPGLVVDQPIAADTVLLRIPKELHFSRPRCEEIFKNLYEACEALPSADPEKRAEAADALCFAKVLQSCAAEKCTSTAQRECQGPSTWPEAWGHVAATLLSNVEDFADHPYVAAWEGQRGRMLRLTSTPLRRSESCCDLLLPTGRMPQLCSAEPELIAAQAQYVRTVYGCLQSTVTEMPKELDEGLFAFSWLCLLTRRFRGPEGSALVPGVDFLNHSSKPNAASEWDEASGSIVVTSLVDLQPGDEVCISYGNLSNPLLFRTYGFTLPCEFEPCCSCTFTQEELVAGACAEAATAQVQDLPNLHLNSSFVTDELAELLQAYPSGAGKLLRLLCAERLEKMDEKSKELKISTSTNHASHASRVLRSEYLCLRLHVQILDELAGQPSETSTSAQDLKHELQLLHQAGMLAV</sequence>
<dbReference type="InterPro" id="IPR046341">
    <property type="entry name" value="SET_dom_sf"/>
</dbReference>
<gene>
    <name evidence="3" type="ORF">CCMP2556_LOCUS10442</name>
</gene>
<evidence type="ECO:0000259" key="2">
    <source>
        <dbReference type="PROSITE" id="PS50280"/>
    </source>
</evidence>
<keyword evidence="4" id="KW-1185">Reference proteome</keyword>
<protein>
    <recommendedName>
        <fullName evidence="2">SET domain-containing protein</fullName>
    </recommendedName>
</protein>
<evidence type="ECO:0000313" key="3">
    <source>
        <dbReference type="EMBL" id="CAK9011411.1"/>
    </source>
</evidence>
<dbReference type="InterPro" id="IPR050600">
    <property type="entry name" value="SETD3_SETD6_MTase"/>
</dbReference>
<organism evidence="3 4">
    <name type="scientific">Durusdinium trenchii</name>
    <dbReference type="NCBI Taxonomy" id="1381693"/>
    <lineage>
        <taxon>Eukaryota</taxon>
        <taxon>Sar</taxon>
        <taxon>Alveolata</taxon>
        <taxon>Dinophyceae</taxon>
        <taxon>Suessiales</taxon>
        <taxon>Symbiodiniaceae</taxon>
        <taxon>Durusdinium</taxon>
    </lineage>
</organism>
<dbReference type="CDD" id="cd10527">
    <property type="entry name" value="SET_LSMT"/>
    <property type="match status" value="1"/>
</dbReference>
<dbReference type="PROSITE" id="PS50280">
    <property type="entry name" value="SET"/>
    <property type="match status" value="1"/>
</dbReference>
<reference evidence="3 4" key="1">
    <citation type="submission" date="2024-02" db="EMBL/GenBank/DDBJ databases">
        <authorList>
            <person name="Chen Y."/>
            <person name="Shah S."/>
            <person name="Dougan E. K."/>
            <person name="Thang M."/>
            <person name="Chan C."/>
        </authorList>
    </citation>
    <scope>NUCLEOTIDE SEQUENCE [LARGE SCALE GENOMIC DNA]</scope>
</reference>
<dbReference type="PANTHER" id="PTHR13271:SF135">
    <property type="entry name" value="SET DOMAIN PROTEIN (AFU_ORTHOLOGUE AFUA_4G11040)"/>
    <property type="match status" value="1"/>
</dbReference>
<dbReference type="PANTHER" id="PTHR13271">
    <property type="entry name" value="UNCHARACTERIZED PUTATIVE METHYLTRANSFERASE"/>
    <property type="match status" value="1"/>
</dbReference>
<proteinExistence type="predicted"/>
<dbReference type="Pfam" id="PF00856">
    <property type="entry name" value="SET"/>
    <property type="match status" value="1"/>
</dbReference>
<name>A0ABP0JAJ2_9DINO</name>
<dbReference type="InterPro" id="IPR001214">
    <property type="entry name" value="SET_dom"/>
</dbReference>
<dbReference type="Gene3D" id="3.90.1410.10">
    <property type="entry name" value="set domain protein methyltransferase, domain 1"/>
    <property type="match status" value="1"/>
</dbReference>
<feature type="compositionally biased region" description="Basic and acidic residues" evidence="1">
    <location>
        <begin position="9"/>
        <end position="20"/>
    </location>
</feature>
<evidence type="ECO:0000313" key="4">
    <source>
        <dbReference type="Proteomes" id="UP001642484"/>
    </source>
</evidence>
<evidence type="ECO:0000256" key="1">
    <source>
        <dbReference type="SAM" id="MobiDB-lite"/>
    </source>
</evidence>
<feature type="region of interest" description="Disordered" evidence="1">
    <location>
        <begin position="1"/>
        <end position="30"/>
    </location>
</feature>
<comment type="caution">
    <text evidence="3">The sequence shown here is derived from an EMBL/GenBank/DDBJ whole genome shotgun (WGS) entry which is preliminary data.</text>
</comment>
<dbReference type="Proteomes" id="UP001642484">
    <property type="component" value="Unassembled WGS sequence"/>
</dbReference>
<dbReference type="EMBL" id="CAXAMN010004891">
    <property type="protein sequence ID" value="CAK9011411.1"/>
    <property type="molecule type" value="Genomic_DNA"/>
</dbReference>